<dbReference type="InterPro" id="IPR008816">
    <property type="entry name" value="Gly_zipper_2TM_dom"/>
</dbReference>
<name>A0ABW8JA03_9GAMM</name>
<evidence type="ECO:0000256" key="1">
    <source>
        <dbReference type="ARBA" id="ARBA00004370"/>
    </source>
</evidence>
<proteinExistence type="predicted"/>
<keyword evidence="7" id="KW-1185">Reference proteome</keyword>
<dbReference type="RefSeq" id="WP_192156582.1">
    <property type="nucleotide sequence ID" value="NZ_JADIKK010000008.1"/>
</dbReference>
<dbReference type="PANTHER" id="PTHR35603">
    <property type="match status" value="1"/>
</dbReference>
<protein>
    <submittedName>
        <fullName evidence="6">Glycine zipper 2TM domain-containing protein</fullName>
    </submittedName>
</protein>
<evidence type="ECO:0000313" key="7">
    <source>
        <dbReference type="Proteomes" id="UP001620339"/>
    </source>
</evidence>
<feature type="signal peptide" evidence="4">
    <location>
        <begin position="1"/>
        <end position="21"/>
    </location>
</feature>
<dbReference type="EMBL" id="JADIKK010000008">
    <property type="protein sequence ID" value="MFK2879133.1"/>
    <property type="molecule type" value="Genomic_DNA"/>
</dbReference>
<sequence>MPKFLFVPLVLALVAVTGVQAQDANYPPPPPPGAQPGPPQDDSAHFGWADVLRVDPVYVQVTAPRQVCQNQTVVEQHPGNTTAGSILGAVVGGVLGNTVGRGNGRVLTTAVGAVAGSAVGGQVAANSGTQTAQTVTNCSMVNTGSQQQIAGYDVEYRYRGEIYESRLNYDPGERLRVRVSVTPAE</sequence>
<reference evidence="6 7" key="1">
    <citation type="submission" date="2020-10" db="EMBL/GenBank/DDBJ databases">
        <title>Phylogeny of dyella-like bacteria.</title>
        <authorList>
            <person name="Fu J."/>
        </authorList>
    </citation>
    <scope>NUCLEOTIDE SEQUENCE [LARGE SCALE GENOMIC DNA]</scope>
    <source>
        <strain evidence="6 7">KACC 19113</strain>
    </source>
</reference>
<feature type="compositionally biased region" description="Pro residues" evidence="3">
    <location>
        <begin position="26"/>
        <end position="39"/>
    </location>
</feature>
<accession>A0ABW8JA03</accession>
<keyword evidence="2" id="KW-0472">Membrane</keyword>
<keyword evidence="4" id="KW-0732">Signal</keyword>
<dbReference type="PANTHER" id="PTHR35603:SF2">
    <property type="entry name" value="OUTER MEMBRANE LIPOPROTEIN"/>
    <property type="match status" value="1"/>
</dbReference>
<evidence type="ECO:0000256" key="2">
    <source>
        <dbReference type="ARBA" id="ARBA00023136"/>
    </source>
</evidence>
<dbReference type="Proteomes" id="UP001620339">
    <property type="component" value="Unassembled WGS sequence"/>
</dbReference>
<comment type="caution">
    <text evidence="6">The sequence shown here is derived from an EMBL/GenBank/DDBJ whole genome shotgun (WGS) entry which is preliminary data.</text>
</comment>
<feature type="domain" description="Glycine zipper 2TM" evidence="5">
    <location>
        <begin position="84"/>
        <end position="123"/>
    </location>
</feature>
<comment type="subcellular location">
    <subcellularLocation>
        <location evidence="1">Membrane</location>
    </subcellularLocation>
</comment>
<evidence type="ECO:0000313" key="6">
    <source>
        <dbReference type="EMBL" id="MFK2879133.1"/>
    </source>
</evidence>
<evidence type="ECO:0000259" key="5">
    <source>
        <dbReference type="Pfam" id="PF05433"/>
    </source>
</evidence>
<dbReference type="Pfam" id="PF05433">
    <property type="entry name" value="Rick_17kDa_Anti"/>
    <property type="match status" value="1"/>
</dbReference>
<evidence type="ECO:0000256" key="3">
    <source>
        <dbReference type="SAM" id="MobiDB-lite"/>
    </source>
</evidence>
<dbReference type="InterPro" id="IPR051407">
    <property type="entry name" value="Bact_OM_lipoprot/Surf_antigen"/>
</dbReference>
<feature type="chain" id="PRO_5045184333" evidence="4">
    <location>
        <begin position="22"/>
        <end position="185"/>
    </location>
</feature>
<organism evidence="6 7">
    <name type="scientific">Rhodanobacter hydrolyticus</name>
    <dbReference type="NCBI Taxonomy" id="2250595"/>
    <lineage>
        <taxon>Bacteria</taxon>
        <taxon>Pseudomonadati</taxon>
        <taxon>Pseudomonadota</taxon>
        <taxon>Gammaproteobacteria</taxon>
        <taxon>Lysobacterales</taxon>
        <taxon>Rhodanobacteraceae</taxon>
        <taxon>Rhodanobacter</taxon>
    </lineage>
</organism>
<evidence type="ECO:0000256" key="4">
    <source>
        <dbReference type="SAM" id="SignalP"/>
    </source>
</evidence>
<feature type="region of interest" description="Disordered" evidence="3">
    <location>
        <begin position="23"/>
        <end position="44"/>
    </location>
</feature>
<gene>
    <name evidence="6" type="ORF">ISP25_18850</name>
</gene>